<comment type="caution">
    <text evidence="2">The sequence shown here is derived from an EMBL/GenBank/DDBJ whole genome shotgun (WGS) entry which is preliminary data.</text>
</comment>
<dbReference type="OrthoDB" id="7618790at2"/>
<evidence type="ECO:0000313" key="3">
    <source>
        <dbReference type="Proteomes" id="UP000265431"/>
    </source>
</evidence>
<keyword evidence="3" id="KW-1185">Reference proteome</keyword>
<accession>A0A399QNG4</accession>
<organism evidence="2 3">
    <name type="scientific">Henriciella barbarensis</name>
    <dbReference type="NCBI Taxonomy" id="86342"/>
    <lineage>
        <taxon>Bacteria</taxon>
        <taxon>Pseudomonadati</taxon>
        <taxon>Pseudomonadota</taxon>
        <taxon>Alphaproteobacteria</taxon>
        <taxon>Hyphomonadales</taxon>
        <taxon>Hyphomonadaceae</taxon>
        <taxon>Henriciella</taxon>
    </lineage>
</organism>
<gene>
    <name evidence="2" type="ORF">D1224_14995</name>
</gene>
<name>A0A399QNG4_9PROT</name>
<evidence type="ECO:0000259" key="1">
    <source>
        <dbReference type="Pfam" id="PF08291"/>
    </source>
</evidence>
<evidence type="ECO:0000313" key="2">
    <source>
        <dbReference type="EMBL" id="RIJ20428.1"/>
    </source>
</evidence>
<dbReference type="EMBL" id="QWGB01000014">
    <property type="protein sequence ID" value="RIJ20428.1"/>
    <property type="molecule type" value="Genomic_DNA"/>
</dbReference>
<dbReference type="Proteomes" id="UP000265431">
    <property type="component" value="Unassembled WGS sequence"/>
</dbReference>
<proteinExistence type="predicted"/>
<dbReference type="Gene3D" id="3.30.1380.10">
    <property type="match status" value="1"/>
</dbReference>
<dbReference type="InterPro" id="IPR013230">
    <property type="entry name" value="Peptidase_M15A_C"/>
</dbReference>
<sequence>MLYPNLAAASRALSAQWRWPHFSVRELSCRCGDRFCSGQYWHDPDFLDALEDMRARVDRPLVLTSGHRCAGWNAAVGGAPLSRHKQIAADIQIAGHSREALLDAAVGAGFTGLGLGRSFLHVDRRARPARWYYPGSERLWIQ</sequence>
<dbReference type="SUPFAM" id="SSF55166">
    <property type="entry name" value="Hedgehog/DD-peptidase"/>
    <property type="match status" value="1"/>
</dbReference>
<dbReference type="AlphaFoldDB" id="A0A399QNG4"/>
<feature type="domain" description="Peptidase M15A C-terminal" evidence="1">
    <location>
        <begin position="20"/>
        <end position="123"/>
    </location>
</feature>
<protein>
    <recommendedName>
        <fullName evidence="1">Peptidase M15A C-terminal domain-containing protein</fullName>
    </recommendedName>
</protein>
<dbReference type="Pfam" id="PF08291">
    <property type="entry name" value="Peptidase_M15_3"/>
    <property type="match status" value="1"/>
</dbReference>
<dbReference type="InterPro" id="IPR009045">
    <property type="entry name" value="Zn_M74/Hedgehog-like"/>
</dbReference>
<reference evidence="2 3" key="1">
    <citation type="submission" date="2018-08" db="EMBL/GenBank/DDBJ databases">
        <title>Henriciella mobilis sp. nov., isolated from seawater.</title>
        <authorList>
            <person name="Cheng H."/>
            <person name="Wu Y.-H."/>
            <person name="Xu X.-W."/>
            <person name="Guo L.-L."/>
        </authorList>
    </citation>
    <scope>NUCLEOTIDE SEQUENCE [LARGE SCALE GENOMIC DNA]</scope>
    <source>
        <strain evidence="2 3">CCUG66934</strain>
    </source>
</reference>